<evidence type="ECO:0000256" key="3">
    <source>
        <dbReference type="ARBA" id="ARBA00022676"/>
    </source>
</evidence>
<keyword evidence="3" id="KW-0328">Glycosyltransferase</keyword>
<evidence type="ECO:0000256" key="1">
    <source>
        <dbReference type="ARBA" id="ARBA00004236"/>
    </source>
</evidence>
<accession>A0A1L3I864</accession>
<keyword evidence="2" id="KW-1003">Cell membrane</keyword>
<keyword evidence="4 7" id="KW-0808">Transferase</keyword>
<comment type="subcellular location">
    <subcellularLocation>
        <location evidence="1">Cell membrane</location>
    </subcellularLocation>
</comment>
<dbReference type="STRING" id="1844006.PhaeoP97_02825"/>
<evidence type="ECO:0000313" key="8">
    <source>
        <dbReference type="Proteomes" id="UP000183859"/>
    </source>
</evidence>
<dbReference type="InterPro" id="IPR029044">
    <property type="entry name" value="Nucleotide-diphossugar_trans"/>
</dbReference>
<dbReference type="Gene3D" id="3.90.550.10">
    <property type="entry name" value="Spore Coat Polysaccharide Biosynthesis Protein SpsA, Chain A"/>
    <property type="match status" value="1"/>
</dbReference>
<keyword evidence="8" id="KW-1185">Reference proteome</keyword>
<gene>
    <name evidence="7" type="ORF">PhaeoP97_02825</name>
</gene>
<dbReference type="InterPro" id="IPR001173">
    <property type="entry name" value="Glyco_trans_2-like"/>
</dbReference>
<dbReference type="AlphaFoldDB" id="A0A1L3I864"/>
<dbReference type="Proteomes" id="UP000183859">
    <property type="component" value="Chromosome"/>
</dbReference>
<evidence type="ECO:0000256" key="4">
    <source>
        <dbReference type="ARBA" id="ARBA00022679"/>
    </source>
</evidence>
<feature type="domain" description="Glycosyltransferase 2-like" evidence="6">
    <location>
        <begin position="6"/>
        <end position="131"/>
    </location>
</feature>
<keyword evidence="5" id="KW-0472">Membrane</keyword>
<evidence type="ECO:0000259" key="6">
    <source>
        <dbReference type="Pfam" id="PF00535"/>
    </source>
</evidence>
<dbReference type="GO" id="GO:0016757">
    <property type="term" value="F:glycosyltransferase activity"/>
    <property type="evidence" value="ECO:0007669"/>
    <property type="project" value="UniProtKB-KW"/>
</dbReference>
<evidence type="ECO:0000313" key="7">
    <source>
        <dbReference type="EMBL" id="APG48202.1"/>
    </source>
</evidence>
<dbReference type="Pfam" id="PF00535">
    <property type="entry name" value="Glycos_transf_2"/>
    <property type="match status" value="1"/>
</dbReference>
<dbReference type="PANTHER" id="PTHR43646">
    <property type="entry name" value="GLYCOSYLTRANSFERASE"/>
    <property type="match status" value="1"/>
</dbReference>
<dbReference type="OrthoDB" id="9797391at2"/>
<dbReference type="KEGG" id="php:PhaeoP97_02825"/>
<name>A0A1L3I864_9RHOB</name>
<organism evidence="7 8">
    <name type="scientific">Phaeobacter porticola</name>
    <dbReference type="NCBI Taxonomy" id="1844006"/>
    <lineage>
        <taxon>Bacteria</taxon>
        <taxon>Pseudomonadati</taxon>
        <taxon>Pseudomonadota</taxon>
        <taxon>Alphaproteobacteria</taxon>
        <taxon>Rhodobacterales</taxon>
        <taxon>Roseobacteraceae</taxon>
        <taxon>Phaeobacter</taxon>
    </lineage>
</organism>
<dbReference type="SUPFAM" id="SSF53448">
    <property type="entry name" value="Nucleotide-diphospho-sugar transferases"/>
    <property type="match status" value="1"/>
</dbReference>
<sequence>MTPRLSVLIPAHNEAGYIGPCLHALFASDPLPGNATGEVLVIANACNDTTVAEARAVAVPSGWICVVISRAEGGKIGALQAADARAKGRVRVYLDADVTVSPPLMAQICVVLDSEQPLYASGSPQLSYAKSVISRLYGRFWTTLPFVREGVPGFGIFAMNAAGRTRWGAWPDIIADDIYARLSFAPAERIRLEAAYSWPLVEGFRNLVRVRRRQNAGVTEIAARFPELLKNEDVTRPGASGILTRALRDPAGFLTYAAVTLVVKSQLFRDRDNNRWTRGR</sequence>
<evidence type="ECO:0000256" key="5">
    <source>
        <dbReference type="ARBA" id="ARBA00023136"/>
    </source>
</evidence>
<dbReference type="EMBL" id="CP016364">
    <property type="protein sequence ID" value="APG48202.1"/>
    <property type="molecule type" value="Genomic_DNA"/>
</dbReference>
<protein>
    <submittedName>
        <fullName evidence="7">Glycosyltransferase involved in cell wall biogenesis</fullName>
    </submittedName>
</protein>
<evidence type="ECO:0000256" key="2">
    <source>
        <dbReference type="ARBA" id="ARBA00022475"/>
    </source>
</evidence>
<proteinExistence type="predicted"/>
<reference evidence="8" key="1">
    <citation type="submission" date="2016-07" db="EMBL/GenBank/DDBJ databases">
        <title>Phaeobacter portensis sp. nov., a tropodithietic acid producing bacterium isolated from a German harbor.</title>
        <authorList>
            <person name="Freese H.M."/>
            <person name="Bunk B."/>
            <person name="Breider S."/>
            <person name="Brinkhoff T."/>
        </authorList>
    </citation>
    <scope>NUCLEOTIDE SEQUENCE [LARGE SCALE GENOMIC DNA]</scope>
    <source>
        <strain evidence="8">P97</strain>
    </source>
</reference>
<dbReference type="GO" id="GO:0005886">
    <property type="term" value="C:plasma membrane"/>
    <property type="evidence" value="ECO:0007669"/>
    <property type="project" value="UniProtKB-SubCell"/>
</dbReference>
<dbReference type="RefSeq" id="WP_072505571.1">
    <property type="nucleotide sequence ID" value="NZ_CP016364.1"/>
</dbReference>
<dbReference type="PANTHER" id="PTHR43646:SF2">
    <property type="entry name" value="GLYCOSYLTRANSFERASE 2-LIKE DOMAIN-CONTAINING PROTEIN"/>
    <property type="match status" value="1"/>
</dbReference>